<gene>
    <name evidence="1" type="ORF">DCCM_0843</name>
</gene>
<evidence type="ECO:0000313" key="2">
    <source>
        <dbReference type="Proteomes" id="UP000239549"/>
    </source>
</evidence>
<accession>A0A2L2X8U0</accession>
<proteinExistence type="predicted"/>
<sequence length="45" mass="5158">MTHISMPLFCSLFNVWLKMLIYEAIPRAAGTTDSKIPAENQPKHR</sequence>
<protein>
    <submittedName>
        <fullName evidence="1">Uncharacterized protein</fullName>
    </submittedName>
</protein>
<keyword evidence="2" id="KW-1185">Reference proteome</keyword>
<evidence type="ECO:0000313" key="1">
    <source>
        <dbReference type="EMBL" id="GBF32647.1"/>
    </source>
</evidence>
<dbReference type="Proteomes" id="UP000239549">
    <property type="component" value="Unassembled WGS sequence"/>
</dbReference>
<reference evidence="2" key="1">
    <citation type="submission" date="2018-02" db="EMBL/GenBank/DDBJ databases">
        <title>Genome sequence of Desulfocucumis palustris strain NAW-5.</title>
        <authorList>
            <person name="Watanabe M."/>
            <person name="Kojima H."/>
            <person name="Fukui M."/>
        </authorList>
    </citation>
    <scope>NUCLEOTIDE SEQUENCE [LARGE SCALE GENOMIC DNA]</scope>
    <source>
        <strain evidence="2">NAW-5</strain>
    </source>
</reference>
<dbReference type="EMBL" id="BFAV01000045">
    <property type="protein sequence ID" value="GBF32647.1"/>
    <property type="molecule type" value="Genomic_DNA"/>
</dbReference>
<comment type="caution">
    <text evidence="1">The sequence shown here is derived from an EMBL/GenBank/DDBJ whole genome shotgun (WGS) entry which is preliminary data.</text>
</comment>
<organism evidence="1 2">
    <name type="scientific">Desulfocucumis palustris</name>
    <dbReference type="NCBI Taxonomy" id="1898651"/>
    <lineage>
        <taxon>Bacteria</taxon>
        <taxon>Bacillati</taxon>
        <taxon>Bacillota</taxon>
        <taxon>Clostridia</taxon>
        <taxon>Eubacteriales</taxon>
        <taxon>Desulfocucumaceae</taxon>
        <taxon>Desulfocucumis</taxon>
    </lineage>
</organism>
<dbReference type="AlphaFoldDB" id="A0A2L2X8U0"/>
<name>A0A2L2X8U0_9FIRM</name>